<feature type="compositionally biased region" description="Polar residues" evidence="1">
    <location>
        <begin position="106"/>
        <end position="122"/>
    </location>
</feature>
<feature type="compositionally biased region" description="Basic residues" evidence="1">
    <location>
        <begin position="260"/>
        <end position="283"/>
    </location>
</feature>
<dbReference type="EMBL" id="PQXL01000412">
    <property type="protein sequence ID" value="THV46152.1"/>
    <property type="molecule type" value="Genomic_DNA"/>
</dbReference>
<evidence type="ECO:0000313" key="3">
    <source>
        <dbReference type="Proteomes" id="UP000308671"/>
    </source>
</evidence>
<dbReference type="Proteomes" id="UP000308671">
    <property type="component" value="Unassembled WGS sequence"/>
</dbReference>
<feature type="compositionally biased region" description="Acidic residues" evidence="1">
    <location>
        <begin position="241"/>
        <end position="254"/>
    </location>
</feature>
<name>A0A4S8QQU3_9HELO</name>
<organism evidence="2 3">
    <name type="scientific">Botrytis galanthina</name>
    <dbReference type="NCBI Taxonomy" id="278940"/>
    <lineage>
        <taxon>Eukaryota</taxon>
        <taxon>Fungi</taxon>
        <taxon>Dikarya</taxon>
        <taxon>Ascomycota</taxon>
        <taxon>Pezizomycotina</taxon>
        <taxon>Leotiomycetes</taxon>
        <taxon>Helotiales</taxon>
        <taxon>Sclerotiniaceae</taxon>
        <taxon>Botrytis</taxon>
    </lineage>
</organism>
<gene>
    <name evidence="2" type="ORF">BGAL_0412g00100</name>
</gene>
<feature type="compositionally biased region" description="Gly residues" evidence="1">
    <location>
        <begin position="288"/>
        <end position="297"/>
    </location>
</feature>
<feature type="compositionally biased region" description="Basic and acidic residues" evidence="1">
    <location>
        <begin position="124"/>
        <end position="135"/>
    </location>
</feature>
<accession>A0A4S8QQU3</accession>
<reference evidence="2 3" key="1">
    <citation type="submission" date="2017-12" db="EMBL/GenBank/DDBJ databases">
        <title>Comparative genomics of Botrytis spp.</title>
        <authorList>
            <person name="Valero-Jimenez C.A."/>
            <person name="Tapia P."/>
            <person name="Veloso J."/>
            <person name="Silva-Moreno E."/>
            <person name="Staats M."/>
            <person name="Valdes J.H."/>
            <person name="Van Kan J.A.L."/>
        </authorList>
    </citation>
    <scope>NUCLEOTIDE SEQUENCE [LARGE SCALE GENOMIC DNA]</scope>
    <source>
        <strain evidence="2 3">MUCL435</strain>
    </source>
</reference>
<feature type="compositionally biased region" description="Pro residues" evidence="1">
    <location>
        <begin position="141"/>
        <end position="151"/>
    </location>
</feature>
<evidence type="ECO:0000256" key="1">
    <source>
        <dbReference type="SAM" id="MobiDB-lite"/>
    </source>
</evidence>
<evidence type="ECO:0000313" key="2">
    <source>
        <dbReference type="EMBL" id="THV46152.1"/>
    </source>
</evidence>
<comment type="caution">
    <text evidence="2">The sequence shown here is derived from an EMBL/GenBank/DDBJ whole genome shotgun (WGS) entry which is preliminary data.</text>
</comment>
<dbReference type="AlphaFoldDB" id="A0A4S8QQU3"/>
<feature type="compositionally biased region" description="Polar residues" evidence="1">
    <location>
        <begin position="84"/>
        <end position="94"/>
    </location>
</feature>
<dbReference type="OrthoDB" id="3557502at2759"/>
<sequence>MRNARSGSTAFIFQIEPPSTPETRFASIPQYIYQCARSSQQLSMEDCTDAPKYLNAERSLLSPQGNLEVIDSSGNILSPISNLLNDRNMRQTPFSGPCPTSRRSESSNLTENNIISTAASTTRPKKEFHPFEKNKNRSSNPSPPSSNPSPHNPNSTAPSPAEPNYDSASQTPSEHSSGSDAAFYCSVGSPSEDEEDGSGASLALGEKEKGEGESGMMKSTLREAVSTSRTGVVTDDGGKGEEDEEDEEEEEEESNDTHNKNRKRRKSKKRYTFLRRIFSRKKARDSNGGTGGTGGIS</sequence>
<feature type="region of interest" description="Disordered" evidence="1">
    <location>
        <begin position="84"/>
        <end position="297"/>
    </location>
</feature>
<feature type="compositionally biased region" description="Polar residues" evidence="1">
    <location>
        <begin position="166"/>
        <end position="179"/>
    </location>
</feature>
<keyword evidence="3" id="KW-1185">Reference proteome</keyword>
<protein>
    <submittedName>
        <fullName evidence="2">Uncharacterized protein</fullName>
    </submittedName>
</protein>
<proteinExistence type="predicted"/>